<comment type="caution">
    <text evidence="5">The sequence shown here is derived from an EMBL/GenBank/DDBJ whole genome shotgun (WGS) entry which is preliminary data.</text>
</comment>
<evidence type="ECO:0000256" key="1">
    <source>
        <dbReference type="ARBA" id="ARBA00023015"/>
    </source>
</evidence>
<dbReference type="PANTHER" id="PTHR47840">
    <property type="entry name" value="ZN(II)2CYS6 TRANSCRIPTION FACTOR (EUROFUNG)-RELATED"/>
    <property type="match status" value="1"/>
</dbReference>
<proteinExistence type="predicted"/>
<name>A0AAI8VEQ5_9PEZI</name>
<evidence type="ECO:0000256" key="4">
    <source>
        <dbReference type="SAM" id="MobiDB-lite"/>
    </source>
</evidence>
<protein>
    <submittedName>
        <fullName evidence="5">Uu.00g110010.m01.CDS01</fullName>
    </submittedName>
</protein>
<feature type="region of interest" description="Disordered" evidence="4">
    <location>
        <begin position="87"/>
        <end position="119"/>
    </location>
</feature>
<evidence type="ECO:0000256" key="3">
    <source>
        <dbReference type="ARBA" id="ARBA00023242"/>
    </source>
</evidence>
<keyword evidence="2" id="KW-0804">Transcription</keyword>
<reference evidence="5" key="1">
    <citation type="submission" date="2023-10" db="EMBL/GenBank/DDBJ databases">
        <authorList>
            <person name="Hackl T."/>
        </authorList>
    </citation>
    <scope>NUCLEOTIDE SEQUENCE</scope>
</reference>
<dbReference type="AlphaFoldDB" id="A0AAI8VEQ5"/>
<keyword evidence="1" id="KW-0805">Transcription regulation</keyword>
<accession>A0AAI8VEQ5</accession>
<dbReference type="PANTHER" id="PTHR47840:SF1">
    <property type="entry name" value="ZN(II)2CYS6 TRANSCRIPTION FACTOR (EUROFUNG)"/>
    <property type="match status" value="1"/>
</dbReference>
<feature type="compositionally biased region" description="Basic and acidic residues" evidence="4">
    <location>
        <begin position="88"/>
        <end position="112"/>
    </location>
</feature>
<keyword evidence="6" id="KW-1185">Reference proteome</keyword>
<evidence type="ECO:0000256" key="2">
    <source>
        <dbReference type="ARBA" id="ARBA00023163"/>
    </source>
</evidence>
<evidence type="ECO:0000313" key="6">
    <source>
        <dbReference type="Proteomes" id="UP001295740"/>
    </source>
</evidence>
<keyword evidence="3" id="KW-0539">Nucleus</keyword>
<dbReference type="EMBL" id="CAUWAG010000006">
    <property type="protein sequence ID" value="CAJ2503607.1"/>
    <property type="molecule type" value="Genomic_DNA"/>
</dbReference>
<gene>
    <name evidence="5" type="ORF">KHLLAP_LOCUS4075</name>
</gene>
<sequence length="119" mass="13688">MRGTIDNLTCIMLEGEYKINCGNPRRAWADYRRAITVAHLTGFHRSPMPQLKRINPGLDENPAFVWFRINYMNRYLRLSLGLPPLLPAERKRPPSHAHDSGDLERADWDDLLHTPAPGD</sequence>
<organism evidence="5 6">
    <name type="scientific">Anthostomella pinea</name>
    <dbReference type="NCBI Taxonomy" id="933095"/>
    <lineage>
        <taxon>Eukaryota</taxon>
        <taxon>Fungi</taxon>
        <taxon>Dikarya</taxon>
        <taxon>Ascomycota</taxon>
        <taxon>Pezizomycotina</taxon>
        <taxon>Sordariomycetes</taxon>
        <taxon>Xylariomycetidae</taxon>
        <taxon>Xylariales</taxon>
        <taxon>Xylariaceae</taxon>
        <taxon>Anthostomella</taxon>
    </lineage>
</organism>
<dbReference type="Proteomes" id="UP001295740">
    <property type="component" value="Unassembled WGS sequence"/>
</dbReference>
<evidence type="ECO:0000313" key="5">
    <source>
        <dbReference type="EMBL" id="CAJ2503607.1"/>
    </source>
</evidence>